<name>A0A2U2BHF4_ALCFA</name>
<evidence type="ECO:0000256" key="3">
    <source>
        <dbReference type="ARBA" id="ARBA00023163"/>
    </source>
</evidence>
<dbReference type="PROSITE" id="PS50043">
    <property type="entry name" value="HTH_LUXR_2"/>
    <property type="match status" value="1"/>
</dbReference>
<evidence type="ECO:0000313" key="5">
    <source>
        <dbReference type="EMBL" id="PWE13407.1"/>
    </source>
</evidence>
<dbReference type="Proteomes" id="UP000245216">
    <property type="component" value="Unassembled WGS sequence"/>
</dbReference>
<dbReference type="InterPro" id="IPR000792">
    <property type="entry name" value="Tscrpt_reg_LuxR_C"/>
</dbReference>
<keyword evidence="3" id="KW-0804">Transcription</keyword>
<dbReference type="STRING" id="511.UZ73_17590"/>
<dbReference type="PANTHER" id="PTHR44688">
    <property type="entry name" value="DNA-BINDING TRANSCRIPTIONAL ACTIVATOR DEVR_DOSR"/>
    <property type="match status" value="1"/>
</dbReference>
<dbReference type="Pfam" id="PF00196">
    <property type="entry name" value="GerE"/>
    <property type="match status" value="1"/>
</dbReference>
<evidence type="ECO:0000256" key="1">
    <source>
        <dbReference type="ARBA" id="ARBA00023015"/>
    </source>
</evidence>
<feature type="domain" description="HTH luxR-type" evidence="4">
    <location>
        <begin position="227"/>
        <end position="292"/>
    </location>
</feature>
<evidence type="ECO:0000313" key="8">
    <source>
        <dbReference type="Proteomes" id="UP001211866"/>
    </source>
</evidence>
<dbReference type="EMBL" id="CP096916">
    <property type="protein sequence ID" value="WBM39968.1"/>
    <property type="molecule type" value="Genomic_DNA"/>
</dbReference>
<evidence type="ECO:0000313" key="6">
    <source>
        <dbReference type="EMBL" id="WBM39968.1"/>
    </source>
</evidence>
<sequence>MLSLCDRIQSLRSLFHFDAVQLLGCAPQSRTHLELHCEGYNLNCASALGTGFPQIYAPGFTAQASPHDLLPPSISECSDTMDPPFRSTAIYTDALLRGGFQDGMTVELQRGDSYLGMIHFSSQQAGSFNRHVRTLALGAKILLEDAMQNMVSQNGVVLHLVPQAGGLIMREDMLSDASQFSPALAKALSFMGQETSTLQAFWLEGKRSYRLQAQRFPKGDVLVRLVPAPLPAALSAKEMQVLGWLVTGYTDREIAASLFLSERTVHSHVTSLLRKLGITRRTEAAVQAALNHWYVPDAHGAILAAVPGLCH</sequence>
<gene>
    <name evidence="5" type="ORF">DF183_16510</name>
    <name evidence="6" type="ORF">M2J83_09195</name>
</gene>
<evidence type="ECO:0000256" key="2">
    <source>
        <dbReference type="ARBA" id="ARBA00023125"/>
    </source>
</evidence>
<dbReference type="SUPFAM" id="SSF46894">
    <property type="entry name" value="C-terminal effector domain of the bipartite response regulators"/>
    <property type="match status" value="1"/>
</dbReference>
<evidence type="ECO:0000313" key="7">
    <source>
        <dbReference type="Proteomes" id="UP000245216"/>
    </source>
</evidence>
<reference evidence="5 7" key="1">
    <citation type="submission" date="2018-05" db="EMBL/GenBank/DDBJ databases">
        <title>Genome Sequence of an Efficient Indole-Degrading Bacterium, Alcaligenes sp.YBY.</title>
        <authorList>
            <person name="Yang B."/>
        </authorList>
    </citation>
    <scope>NUCLEOTIDE SEQUENCE [LARGE SCALE GENOMIC DNA]</scope>
    <source>
        <strain evidence="5 7">YBY</strain>
    </source>
</reference>
<dbReference type="SMART" id="SM00421">
    <property type="entry name" value="HTH_LUXR"/>
    <property type="match status" value="1"/>
</dbReference>
<reference evidence="6 8" key="3">
    <citation type="submission" date="2022-05" db="EMBL/GenBank/DDBJ databases">
        <title>Complete sequence of strain NY11312.</title>
        <authorList>
            <person name="Zhou D."/>
        </authorList>
    </citation>
    <scope>NUCLEOTIDE SEQUENCE [LARGE SCALE GENOMIC DNA]</scope>
    <source>
        <strain evidence="6 8">NY11312</strain>
    </source>
</reference>
<protein>
    <submittedName>
        <fullName evidence="6">LuxR C-terminal-related transcriptional regulator</fullName>
    </submittedName>
    <submittedName>
        <fullName evidence="5">LuxR family transcriptional regulator</fullName>
    </submittedName>
</protein>
<keyword evidence="2" id="KW-0238">DNA-binding</keyword>
<dbReference type="InterPro" id="IPR016032">
    <property type="entry name" value="Sig_transdc_resp-reg_C-effctor"/>
</dbReference>
<proteinExistence type="predicted"/>
<keyword evidence="8" id="KW-1185">Reference proteome</keyword>
<evidence type="ECO:0000259" key="4">
    <source>
        <dbReference type="PROSITE" id="PS50043"/>
    </source>
</evidence>
<dbReference type="AlphaFoldDB" id="A0A2U2BHF4"/>
<dbReference type="PANTHER" id="PTHR44688:SF16">
    <property type="entry name" value="DNA-BINDING TRANSCRIPTIONAL ACTIVATOR DEVR_DOSR"/>
    <property type="match status" value="1"/>
</dbReference>
<dbReference type="InterPro" id="IPR036388">
    <property type="entry name" value="WH-like_DNA-bd_sf"/>
</dbReference>
<dbReference type="PRINTS" id="PR00038">
    <property type="entry name" value="HTHLUXR"/>
</dbReference>
<dbReference type="Gene3D" id="1.10.10.10">
    <property type="entry name" value="Winged helix-like DNA-binding domain superfamily/Winged helix DNA-binding domain"/>
    <property type="match status" value="1"/>
</dbReference>
<dbReference type="Proteomes" id="UP001211866">
    <property type="component" value="Chromosome"/>
</dbReference>
<dbReference type="GO" id="GO:0003677">
    <property type="term" value="F:DNA binding"/>
    <property type="evidence" value="ECO:0007669"/>
    <property type="project" value="UniProtKB-KW"/>
</dbReference>
<reference evidence="5 7" key="2">
    <citation type="submission" date="2018-05" db="EMBL/GenBank/DDBJ databases">
        <authorList>
            <person name="Lanie J.A."/>
            <person name="Ng W.-L."/>
            <person name="Kazmierczak K.M."/>
            <person name="Andrzejewski T.M."/>
            <person name="Davidsen T.M."/>
            <person name="Wayne K.J."/>
            <person name="Tettelin H."/>
            <person name="Glass J.I."/>
            <person name="Rusch D."/>
            <person name="Podicherti R."/>
            <person name="Tsui H.-C.T."/>
            <person name="Winkler M.E."/>
        </authorList>
    </citation>
    <scope>NUCLEOTIDE SEQUENCE [LARGE SCALE GENOMIC DNA]</scope>
    <source>
        <strain evidence="5 7">YBY</strain>
    </source>
</reference>
<dbReference type="RefSeq" id="WP_109089642.1">
    <property type="nucleotide sequence ID" value="NZ_CAXOKM010000008.1"/>
</dbReference>
<dbReference type="GO" id="GO:0006355">
    <property type="term" value="P:regulation of DNA-templated transcription"/>
    <property type="evidence" value="ECO:0007669"/>
    <property type="project" value="InterPro"/>
</dbReference>
<organism evidence="5 7">
    <name type="scientific">Alcaligenes faecalis</name>
    <dbReference type="NCBI Taxonomy" id="511"/>
    <lineage>
        <taxon>Bacteria</taxon>
        <taxon>Pseudomonadati</taxon>
        <taxon>Pseudomonadota</taxon>
        <taxon>Betaproteobacteria</taxon>
        <taxon>Burkholderiales</taxon>
        <taxon>Alcaligenaceae</taxon>
        <taxon>Alcaligenes</taxon>
    </lineage>
</organism>
<keyword evidence="1" id="KW-0805">Transcription regulation</keyword>
<dbReference type="CDD" id="cd06170">
    <property type="entry name" value="LuxR_C_like"/>
    <property type="match status" value="1"/>
</dbReference>
<dbReference type="EMBL" id="QEXO01000004">
    <property type="protein sequence ID" value="PWE13407.1"/>
    <property type="molecule type" value="Genomic_DNA"/>
</dbReference>
<accession>A0A2U2BHF4</accession>